<dbReference type="InterPro" id="IPR000073">
    <property type="entry name" value="AB_hydrolase_1"/>
</dbReference>
<dbReference type="PANTHER" id="PTHR43798">
    <property type="entry name" value="MONOACYLGLYCEROL LIPASE"/>
    <property type="match status" value="1"/>
</dbReference>
<dbReference type="EMBL" id="JBHUIP010000005">
    <property type="protein sequence ID" value="MFD2262680.1"/>
    <property type="molecule type" value="Genomic_DNA"/>
</dbReference>
<dbReference type="GO" id="GO:0016787">
    <property type="term" value="F:hydrolase activity"/>
    <property type="evidence" value="ECO:0007669"/>
    <property type="project" value="UniProtKB-KW"/>
</dbReference>
<evidence type="ECO:0000313" key="3">
    <source>
        <dbReference type="Proteomes" id="UP001597295"/>
    </source>
</evidence>
<dbReference type="Gene3D" id="3.40.50.1820">
    <property type="entry name" value="alpha/beta hydrolase"/>
    <property type="match status" value="1"/>
</dbReference>
<comment type="caution">
    <text evidence="2">The sequence shown here is derived from an EMBL/GenBank/DDBJ whole genome shotgun (WGS) entry which is preliminary data.</text>
</comment>
<dbReference type="RefSeq" id="WP_379875644.1">
    <property type="nucleotide sequence ID" value="NZ_JBHUIP010000005.1"/>
</dbReference>
<dbReference type="Proteomes" id="UP001597295">
    <property type="component" value="Unassembled WGS sequence"/>
</dbReference>
<feature type="domain" description="AB hydrolase-1" evidence="1">
    <location>
        <begin position="59"/>
        <end position="218"/>
    </location>
</feature>
<name>A0ABW5DQ88_9PROT</name>
<evidence type="ECO:0000259" key="1">
    <source>
        <dbReference type="Pfam" id="PF00561"/>
    </source>
</evidence>
<dbReference type="InterPro" id="IPR029058">
    <property type="entry name" value="AB_hydrolase_fold"/>
</dbReference>
<evidence type="ECO:0000313" key="2">
    <source>
        <dbReference type="EMBL" id="MFD2262680.1"/>
    </source>
</evidence>
<dbReference type="Pfam" id="PF00561">
    <property type="entry name" value="Abhydrolase_1"/>
    <property type="match status" value="1"/>
</dbReference>
<dbReference type="SUPFAM" id="SSF53474">
    <property type="entry name" value="alpha/beta-Hydrolases"/>
    <property type="match status" value="1"/>
</dbReference>
<organism evidence="2 3">
    <name type="scientific">Lacibacterium aquatile</name>
    <dbReference type="NCBI Taxonomy" id="1168082"/>
    <lineage>
        <taxon>Bacteria</taxon>
        <taxon>Pseudomonadati</taxon>
        <taxon>Pseudomonadota</taxon>
        <taxon>Alphaproteobacteria</taxon>
        <taxon>Rhodospirillales</taxon>
        <taxon>Rhodospirillaceae</taxon>
    </lineage>
</organism>
<accession>A0ABW5DQ88</accession>
<keyword evidence="2" id="KW-0378">Hydrolase</keyword>
<proteinExistence type="predicted"/>
<keyword evidence="3" id="KW-1185">Reference proteome</keyword>
<dbReference type="InterPro" id="IPR050266">
    <property type="entry name" value="AB_hydrolase_sf"/>
</dbReference>
<gene>
    <name evidence="2" type="ORF">ACFSM5_07255</name>
</gene>
<reference evidence="3" key="1">
    <citation type="journal article" date="2019" name="Int. J. Syst. Evol. Microbiol.">
        <title>The Global Catalogue of Microorganisms (GCM) 10K type strain sequencing project: providing services to taxonomists for standard genome sequencing and annotation.</title>
        <authorList>
            <consortium name="The Broad Institute Genomics Platform"/>
            <consortium name="The Broad Institute Genome Sequencing Center for Infectious Disease"/>
            <person name="Wu L."/>
            <person name="Ma J."/>
        </authorList>
    </citation>
    <scope>NUCLEOTIDE SEQUENCE [LARGE SCALE GENOMIC DNA]</scope>
    <source>
        <strain evidence="3">CGMCC 1.19062</strain>
    </source>
</reference>
<sequence length="230" mass="25504">MPDPLLLIPGLLCDEALWRPQIDHFAGRVDCIVGDTTKDDTAAGMAARILSKAPPRFQLAGLSMGGYIVFEILRRASDRVSKLALLDTQARPDSEEQKEKRKALMRLAEIGRFKGVTPRLLPMLVHEDRLQDTALTEVVIGMAERIGRDAFLRQQNAILTRSDSRPMLPGLAIPTLIICGQQDALTPPDRSQEMAAAIPLARLELIDRCGHLASIEHPERVNTLFDEHFA</sequence>
<protein>
    <submittedName>
        <fullName evidence="2">Alpha/beta fold hydrolase</fullName>
    </submittedName>
</protein>
<dbReference type="PRINTS" id="PR00111">
    <property type="entry name" value="ABHYDROLASE"/>
</dbReference>